<dbReference type="Proteomes" id="UP000595046">
    <property type="component" value="Chromosome"/>
</dbReference>
<name>A0A7T1WVJ2_9ACTN</name>
<dbReference type="KEGG" id="sbat:G4Z16_24455"/>
<accession>A0A7T1WVJ2</accession>
<dbReference type="Gene3D" id="3.40.710.10">
    <property type="entry name" value="DD-peptidase/beta-lactamase superfamily"/>
    <property type="match status" value="1"/>
</dbReference>
<dbReference type="InterPro" id="IPR050789">
    <property type="entry name" value="Diverse_Enzym_Activities"/>
</dbReference>
<dbReference type="PANTHER" id="PTHR43283">
    <property type="entry name" value="BETA-LACTAMASE-RELATED"/>
    <property type="match status" value="1"/>
</dbReference>
<evidence type="ECO:0000259" key="1">
    <source>
        <dbReference type="Pfam" id="PF00144"/>
    </source>
</evidence>
<reference evidence="3" key="1">
    <citation type="submission" date="2020-02" db="EMBL/GenBank/DDBJ databases">
        <title>Streptomyces sp. ASO4wet.</title>
        <authorList>
            <person name="Risdian C."/>
            <person name="Landwehr W."/>
            <person name="Schupp P."/>
            <person name="Wink J."/>
        </authorList>
    </citation>
    <scope>NUCLEOTIDE SEQUENCE [LARGE SCALE GENOMIC DNA]</scope>
    <source>
        <strain evidence="3">ASO4wet</strain>
    </source>
</reference>
<evidence type="ECO:0000313" key="2">
    <source>
        <dbReference type="EMBL" id="QPP09040.1"/>
    </source>
</evidence>
<evidence type="ECO:0000313" key="3">
    <source>
        <dbReference type="Proteomes" id="UP000595046"/>
    </source>
</evidence>
<dbReference type="Pfam" id="PF00144">
    <property type="entry name" value="Beta-lactamase"/>
    <property type="match status" value="1"/>
</dbReference>
<dbReference type="SUPFAM" id="SSF56601">
    <property type="entry name" value="beta-lactamase/transpeptidase-like"/>
    <property type="match status" value="1"/>
</dbReference>
<gene>
    <name evidence="2" type="ORF">G4Z16_24455</name>
</gene>
<organism evidence="2 3">
    <name type="scientific">Streptomyces bathyalis</name>
    <dbReference type="NCBI Taxonomy" id="2710756"/>
    <lineage>
        <taxon>Bacteria</taxon>
        <taxon>Bacillati</taxon>
        <taxon>Actinomycetota</taxon>
        <taxon>Actinomycetes</taxon>
        <taxon>Kitasatosporales</taxon>
        <taxon>Streptomycetaceae</taxon>
        <taxon>Streptomyces</taxon>
    </lineage>
</organism>
<dbReference type="RefSeq" id="WP_197352820.1">
    <property type="nucleotide sequence ID" value="NZ_CP048882.1"/>
</dbReference>
<dbReference type="AlphaFoldDB" id="A0A7T1WVJ2"/>
<sequence>MNSLRMIDNWPVPTAAAAVVSSEHGADAASGSGTPTVTAAHGSTSHRFALASVTKPLAAYAVLIAVEEGAVELDEPAGPEGSTVRHLLAHTSGLAFDEDKPMAEPGTRRIYSNAGFEALGDHLAKVTEIPFPQYLHEAVLEPLAMTSTELPGSPAKDGVSTADDLTRFAAELLAPRLLSRTTLDEATSVVFPGLKGVLPGYGHQSPNDWGLGFEIKDSKSPHWTGSSSSPRTFGHFGQSGTFLWVDPDAGAACVALTDRDFGQWAIDAWPPFTDAVLEELRSGAAQG</sequence>
<dbReference type="InterPro" id="IPR012338">
    <property type="entry name" value="Beta-lactam/transpept-like"/>
</dbReference>
<dbReference type="InterPro" id="IPR001466">
    <property type="entry name" value="Beta-lactam-related"/>
</dbReference>
<keyword evidence="3" id="KW-1185">Reference proteome</keyword>
<dbReference type="PANTHER" id="PTHR43283:SF15">
    <property type="entry name" value="CONSERVED PROTEIN"/>
    <property type="match status" value="1"/>
</dbReference>
<protein>
    <submittedName>
        <fullName evidence="2">Beta-lactamase family protein</fullName>
    </submittedName>
</protein>
<dbReference type="EMBL" id="CP048882">
    <property type="protein sequence ID" value="QPP09040.1"/>
    <property type="molecule type" value="Genomic_DNA"/>
</dbReference>
<proteinExistence type="predicted"/>
<feature type="domain" description="Beta-lactamase-related" evidence="1">
    <location>
        <begin position="43"/>
        <end position="262"/>
    </location>
</feature>